<evidence type="ECO:0000259" key="9">
    <source>
        <dbReference type="PROSITE" id="PS50113"/>
    </source>
</evidence>
<dbReference type="CDD" id="cd00130">
    <property type="entry name" value="PAS"/>
    <property type="match status" value="2"/>
</dbReference>
<keyword evidence="6" id="KW-0902">Two-component regulatory system</keyword>
<dbReference type="CDD" id="cd00082">
    <property type="entry name" value="HisKA"/>
    <property type="match status" value="1"/>
</dbReference>
<evidence type="ECO:0000256" key="2">
    <source>
        <dbReference type="ARBA" id="ARBA00012438"/>
    </source>
</evidence>
<evidence type="ECO:0000256" key="1">
    <source>
        <dbReference type="ARBA" id="ARBA00000085"/>
    </source>
</evidence>
<dbReference type="PRINTS" id="PR00344">
    <property type="entry name" value="BCTRLSENSOR"/>
</dbReference>
<sequence>MSETQLQTAPSTAETQLTRFVELVQGIDAIVWEMDAVTWRFTFVSDRAIDILGYPVSQWLNEPNFWQDRILHPEDRNWCVNFCAIAINEGREGEFQYRAIASDGRIVFIKDVVRVVKDECDRPKLLRGLMVDITNCKDSIYGVSTEKSWQLSCERAAGMEVETVQSALRKSEQRYRSLIEATAQIIWDTKAEGELVTPQPGWSAFTGQSYEEYKGWGWLNAIHPDDQAHTAQAWETALANRTLYQVEHRLRRKDGEYRYMSVRGVPVLEADGSIREWVGVHTDITKRKQVEEARDRALAEAQAARAELQGVFMQAPAAIAITRGSNHVTETANPLYMQIVDQRDILGKPAREAFWDLQGQGFFELLDRVYTSGEPFVGKEMQAMFDRNNDGILEESFWNFVYQPLLDVDGKVYGIMTHAVEVTQQVRSRQEQEKKAEALTQLTEALERSNRELDQFAYIASHDLKAPLRAIANLSEWIEEDVADQLSDESRQHMNLLRGRVHRMEALIDGILQYSRAGRVQTPIETVNVSTLLDEVIELLDPPAEVSIIVQSDMPTLKTQRVPLQQIFMNLINNAIKYSQRPDVRIDVGFRMGKSYEFSVTDNGQGIAAEYHQKIWGIFQRLESRDKVEGTGIGLSVVKKIVESRGGRVWVESEPAAGATFRFTWNN</sequence>
<dbReference type="InterPro" id="IPR052162">
    <property type="entry name" value="Sensor_kinase/Photoreceptor"/>
</dbReference>
<dbReference type="InterPro" id="IPR036890">
    <property type="entry name" value="HATPase_C_sf"/>
</dbReference>
<dbReference type="InterPro" id="IPR013655">
    <property type="entry name" value="PAS_fold_3"/>
</dbReference>
<dbReference type="InterPro" id="IPR003594">
    <property type="entry name" value="HATPase_dom"/>
</dbReference>
<dbReference type="InterPro" id="IPR003661">
    <property type="entry name" value="HisK_dim/P_dom"/>
</dbReference>
<evidence type="ECO:0000259" key="7">
    <source>
        <dbReference type="PROSITE" id="PS50109"/>
    </source>
</evidence>
<dbReference type="PANTHER" id="PTHR43304:SF1">
    <property type="entry name" value="PAC DOMAIN-CONTAINING PROTEIN"/>
    <property type="match status" value="1"/>
</dbReference>
<dbReference type="InterPro" id="IPR035965">
    <property type="entry name" value="PAS-like_dom_sf"/>
</dbReference>
<evidence type="ECO:0000313" key="10">
    <source>
        <dbReference type="EMBL" id="MEP0867753.1"/>
    </source>
</evidence>
<gene>
    <name evidence="10" type="ORF">NDI37_25235</name>
</gene>
<reference evidence="10 11" key="1">
    <citation type="submission" date="2022-04" db="EMBL/GenBank/DDBJ databases">
        <title>Positive selection, recombination, and allopatry shape intraspecific diversity of widespread and dominant cyanobacteria.</title>
        <authorList>
            <person name="Wei J."/>
            <person name="Shu W."/>
            <person name="Hu C."/>
        </authorList>
    </citation>
    <scope>NUCLEOTIDE SEQUENCE [LARGE SCALE GENOMIC DNA]</scope>
    <source>
        <strain evidence="10 11">GB2-A5</strain>
    </source>
</reference>
<dbReference type="EC" id="2.7.13.3" evidence="2"/>
<dbReference type="SMART" id="SM00388">
    <property type="entry name" value="HisKA"/>
    <property type="match status" value="1"/>
</dbReference>
<dbReference type="Pfam" id="PF08447">
    <property type="entry name" value="PAS_3"/>
    <property type="match status" value="2"/>
</dbReference>
<dbReference type="PROSITE" id="PS50109">
    <property type="entry name" value="HIS_KIN"/>
    <property type="match status" value="1"/>
</dbReference>
<evidence type="ECO:0000313" key="11">
    <source>
        <dbReference type="Proteomes" id="UP001442494"/>
    </source>
</evidence>
<dbReference type="InterPro" id="IPR000014">
    <property type="entry name" value="PAS"/>
</dbReference>
<dbReference type="Proteomes" id="UP001442494">
    <property type="component" value="Unassembled WGS sequence"/>
</dbReference>
<evidence type="ECO:0000256" key="5">
    <source>
        <dbReference type="ARBA" id="ARBA00022777"/>
    </source>
</evidence>
<name>A0ABV0JWA6_9CYAN</name>
<dbReference type="InterPro" id="IPR013656">
    <property type="entry name" value="PAS_4"/>
</dbReference>
<evidence type="ECO:0000256" key="3">
    <source>
        <dbReference type="ARBA" id="ARBA00022553"/>
    </source>
</evidence>
<feature type="domain" description="PAS" evidence="8">
    <location>
        <begin position="16"/>
        <end position="77"/>
    </location>
</feature>
<dbReference type="InterPro" id="IPR004358">
    <property type="entry name" value="Sig_transdc_His_kin-like_C"/>
</dbReference>
<keyword evidence="3" id="KW-0597">Phosphoprotein</keyword>
<evidence type="ECO:0000256" key="6">
    <source>
        <dbReference type="ARBA" id="ARBA00023012"/>
    </source>
</evidence>
<dbReference type="Gene3D" id="3.30.565.10">
    <property type="entry name" value="Histidine kinase-like ATPase, C-terminal domain"/>
    <property type="match status" value="1"/>
</dbReference>
<dbReference type="Pfam" id="PF02518">
    <property type="entry name" value="HATPase_c"/>
    <property type="match status" value="1"/>
</dbReference>
<dbReference type="InterPro" id="IPR036097">
    <property type="entry name" value="HisK_dim/P_sf"/>
</dbReference>
<dbReference type="EMBL" id="JAMPKK010000085">
    <property type="protein sequence ID" value="MEP0867753.1"/>
    <property type="molecule type" value="Genomic_DNA"/>
</dbReference>
<evidence type="ECO:0000256" key="4">
    <source>
        <dbReference type="ARBA" id="ARBA00022679"/>
    </source>
</evidence>
<dbReference type="Pfam" id="PF00512">
    <property type="entry name" value="HisKA"/>
    <property type="match status" value="1"/>
</dbReference>
<dbReference type="InterPro" id="IPR005467">
    <property type="entry name" value="His_kinase_dom"/>
</dbReference>
<dbReference type="InterPro" id="IPR000700">
    <property type="entry name" value="PAS-assoc_C"/>
</dbReference>
<keyword evidence="5" id="KW-0418">Kinase</keyword>
<dbReference type="PROSITE" id="PS50112">
    <property type="entry name" value="PAS"/>
    <property type="match status" value="2"/>
</dbReference>
<dbReference type="SMART" id="SM00086">
    <property type="entry name" value="PAC"/>
    <property type="match status" value="2"/>
</dbReference>
<dbReference type="SMART" id="SM00387">
    <property type="entry name" value="HATPase_c"/>
    <property type="match status" value="1"/>
</dbReference>
<feature type="domain" description="PAC" evidence="9">
    <location>
        <begin position="244"/>
        <end position="296"/>
    </location>
</feature>
<keyword evidence="11" id="KW-1185">Reference proteome</keyword>
<proteinExistence type="predicted"/>
<dbReference type="SUPFAM" id="SSF55785">
    <property type="entry name" value="PYP-like sensor domain (PAS domain)"/>
    <property type="match status" value="3"/>
</dbReference>
<dbReference type="Gene3D" id="1.10.287.130">
    <property type="match status" value="1"/>
</dbReference>
<organism evidence="10 11">
    <name type="scientific">Funiculus sociatus GB2-A5</name>
    <dbReference type="NCBI Taxonomy" id="2933946"/>
    <lineage>
        <taxon>Bacteria</taxon>
        <taxon>Bacillati</taxon>
        <taxon>Cyanobacteriota</taxon>
        <taxon>Cyanophyceae</taxon>
        <taxon>Coleofasciculales</taxon>
        <taxon>Coleofasciculaceae</taxon>
        <taxon>Funiculus</taxon>
    </lineage>
</organism>
<dbReference type="SUPFAM" id="SSF47384">
    <property type="entry name" value="Homodimeric domain of signal transducing histidine kinase"/>
    <property type="match status" value="1"/>
</dbReference>
<comment type="catalytic activity">
    <reaction evidence="1">
        <text>ATP + protein L-histidine = ADP + protein N-phospho-L-histidine.</text>
        <dbReference type="EC" id="2.7.13.3"/>
    </reaction>
</comment>
<dbReference type="SMART" id="SM00091">
    <property type="entry name" value="PAS"/>
    <property type="match status" value="3"/>
</dbReference>
<dbReference type="RefSeq" id="WP_190425892.1">
    <property type="nucleotide sequence ID" value="NZ_JAMPKK010000085.1"/>
</dbReference>
<protein>
    <recommendedName>
        <fullName evidence="2">histidine kinase</fullName>
        <ecNumber evidence="2">2.7.13.3</ecNumber>
    </recommendedName>
</protein>
<dbReference type="Gene3D" id="3.30.450.20">
    <property type="entry name" value="PAS domain"/>
    <property type="match status" value="3"/>
</dbReference>
<dbReference type="PROSITE" id="PS50113">
    <property type="entry name" value="PAC"/>
    <property type="match status" value="1"/>
</dbReference>
<keyword evidence="4" id="KW-0808">Transferase</keyword>
<comment type="caution">
    <text evidence="10">The sequence shown here is derived from an EMBL/GenBank/DDBJ whole genome shotgun (WGS) entry which is preliminary data.</text>
</comment>
<dbReference type="Pfam" id="PF08448">
    <property type="entry name" value="PAS_4"/>
    <property type="match status" value="1"/>
</dbReference>
<feature type="domain" description="PAS" evidence="8">
    <location>
        <begin position="171"/>
        <end position="241"/>
    </location>
</feature>
<dbReference type="PANTHER" id="PTHR43304">
    <property type="entry name" value="PHYTOCHROME-LIKE PROTEIN CPH1"/>
    <property type="match status" value="1"/>
</dbReference>
<dbReference type="NCBIfam" id="TIGR00229">
    <property type="entry name" value="sensory_box"/>
    <property type="match status" value="1"/>
</dbReference>
<dbReference type="InterPro" id="IPR001610">
    <property type="entry name" value="PAC"/>
</dbReference>
<feature type="domain" description="Histidine kinase" evidence="7">
    <location>
        <begin position="459"/>
        <end position="667"/>
    </location>
</feature>
<accession>A0ABV0JWA6</accession>
<dbReference type="SUPFAM" id="SSF55874">
    <property type="entry name" value="ATPase domain of HSP90 chaperone/DNA topoisomerase II/histidine kinase"/>
    <property type="match status" value="1"/>
</dbReference>
<evidence type="ECO:0000259" key="8">
    <source>
        <dbReference type="PROSITE" id="PS50112"/>
    </source>
</evidence>